<protein>
    <submittedName>
        <fullName evidence="3">SPW repeat protein</fullName>
    </submittedName>
</protein>
<evidence type="ECO:0000259" key="2">
    <source>
        <dbReference type="Pfam" id="PF03779"/>
    </source>
</evidence>
<keyword evidence="4" id="KW-1185">Reference proteome</keyword>
<keyword evidence="1" id="KW-0472">Membrane</keyword>
<dbReference type="RefSeq" id="WP_196194278.1">
    <property type="nucleotide sequence ID" value="NZ_JADPRT010000005.1"/>
</dbReference>
<dbReference type="EMBL" id="JADPRT010000005">
    <property type="protein sequence ID" value="MBF9069106.1"/>
    <property type="molecule type" value="Genomic_DNA"/>
</dbReference>
<feature type="transmembrane region" description="Helical" evidence="1">
    <location>
        <begin position="55"/>
        <end position="73"/>
    </location>
</feature>
<accession>A0A931B505</accession>
<organism evidence="3 4">
    <name type="scientific">Streptacidiphilus fuscans</name>
    <dbReference type="NCBI Taxonomy" id="2789292"/>
    <lineage>
        <taxon>Bacteria</taxon>
        <taxon>Bacillati</taxon>
        <taxon>Actinomycetota</taxon>
        <taxon>Actinomycetes</taxon>
        <taxon>Kitasatosporales</taxon>
        <taxon>Streptomycetaceae</taxon>
        <taxon>Streptacidiphilus</taxon>
    </lineage>
</organism>
<reference evidence="3" key="1">
    <citation type="submission" date="2020-11" db="EMBL/GenBank/DDBJ databases">
        <title>Isolation and identification of active actinomycetes.</title>
        <authorList>
            <person name="Yu B."/>
        </authorList>
    </citation>
    <scope>NUCLEOTIDE SEQUENCE</scope>
    <source>
        <strain evidence="3">NEAU-YB345</strain>
    </source>
</reference>
<feature type="domain" description="SPW repeat-containing integral membrane" evidence="2">
    <location>
        <begin position="58"/>
        <end position="157"/>
    </location>
</feature>
<evidence type="ECO:0000256" key="1">
    <source>
        <dbReference type="SAM" id="Phobius"/>
    </source>
</evidence>
<feature type="transmembrane region" description="Helical" evidence="1">
    <location>
        <begin position="146"/>
        <end position="166"/>
    </location>
</feature>
<feature type="transmembrane region" description="Helical" evidence="1">
    <location>
        <begin position="85"/>
        <end position="102"/>
    </location>
</feature>
<keyword evidence="1" id="KW-0812">Transmembrane</keyword>
<gene>
    <name evidence="3" type="ORF">I2501_13865</name>
</gene>
<keyword evidence="1" id="KW-1133">Transmembrane helix</keyword>
<name>A0A931B505_9ACTN</name>
<comment type="caution">
    <text evidence="3">The sequence shown here is derived from an EMBL/GenBank/DDBJ whole genome shotgun (WGS) entry which is preliminary data.</text>
</comment>
<dbReference type="InterPro" id="IPR005530">
    <property type="entry name" value="SPW"/>
</dbReference>
<dbReference type="Pfam" id="PF03779">
    <property type="entry name" value="SPW"/>
    <property type="match status" value="1"/>
</dbReference>
<proteinExistence type="predicted"/>
<feature type="transmembrane region" description="Helical" evidence="1">
    <location>
        <begin position="114"/>
        <end position="134"/>
    </location>
</feature>
<dbReference type="AlphaFoldDB" id="A0A931B505"/>
<evidence type="ECO:0000313" key="4">
    <source>
        <dbReference type="Proteomes" id="UP000657385"/>
    </source>
</evidence>
<sequence>MLRHVGRGAKPDDHEAGGIAMALVTSPSSSVSVAFGPPKSITPPRPLWWADQRQAVGYLLLAIGVWLFITLWVLDYPQTAAAQNAHLNEIMVGIVVFLNGLSRMLRDPSRLSDGVVALAGAWLVAAPFAVGYTSHADAGVAAVTDWVTGGVLILLALYSAFALRFSERLFQRQARRA</sequence>
<evidence type="ECO:0000313" key="3">
    <source>
        <dbReference type="EMBL" id="MBF9069106.1"/>
    </source>
</evidence>
<dbReference type="Proteomes" id="UP000657385">
    <property type="component" value="Unassembled WGS sequence"/>
</dbReference>